<reference evidence="1 2" key="1">
    <citation type="submission" date="2020-04" db="EMBL/GenBank/DDBJ databases">
        <title>The draft genome of Kluyvera sichuanensis strain SCKS090646.</title>
        <authorList>
            <person name="Wei L."/>
            <person name="Liu L."/>
            <person name="Feng Y."/>
            <person name="Zong Z."/>
        </authorList>
    </citation>
    <scope>NUCLEOTIDE SEQUENCE [LARGE SCALE GENOMIC DNA]</scope>
    <source>
        <strain evidence="1 2">090646</strain>
    </source>
</reference>
<organism evidence="1 2">
    <name type="scientific">Kluyvera sichuanensis</name>
    <dbReference type="NCBI Taxonomy" id="2725494"/>
    <lineage>
        <taxon>Bacteria</taxon>
        <taxon>Pseudomonadati</taxon>
        <taxon>Pseudomonadota</taxon>
        <taxon>Gammaproteobacteria</taxon>
        <taxon>Enterobacterales</taxon>
        <taxon>Enterobacteriaceae</taxon>
        <taxon>Kluyvera</taxon>
    </lineage>
</organism>
<comment type="caution">
    <text evidence="1">The sequence shown here is derived from an EMBL/GenBank/DDBJ whole genome shotgun (WGS) entry which is preliminary data.</text>
</comment>
<evidence type="ECO:0000313" key="1">
    <source>
        <dbReference type="EMBL" id="MBC1188196.1"/>
    </source>
</evidence>
<accession>A0ABR6RYP3</accession>
<proteinExistence type="predicted"/>
<name>A0ABR6RYP3_9ENTR</name>
<dbReference type="EMBL" id="JABBJF010000027">
    <property type="protein sequence ID" value="MBC1188196.1"/>
    <property type="molecule type" value="Genomic_DNA"/>
</dbReference>
<protein>
    <submittedName>
        <fullName evidence="1">Carbohydrate porin</fullName>
    </submittedName>
</protein>
<gene>
    <name evidence="1" type="ORF">HII27_21070</name>
</gene>
<evidence type="ECO:0000313" key="2">
    <source>
        <dbReference type="Proteomes" id="UP000607331"/>
    </source>
</evidence>
<dbReference type="RefSeq" id="WP_185669376.1">
    <property type="nucleotide sequence ID" value="NZ_JABBJF010000027.1"/>
</dbReference>
<sequence length="216" mass="23904">MSKTYQICEVAVMVPPLGAISNDGFGNQVKHGEKFRVHLYAVKPDWHSGSNFEGFIVGWFTREGYSDTQHKSSQKIMMPDGFKLIALSVDEYGLPKSWDSLPVYFTGGYIDQKDGDGTVRVKIGKINGVEPFVPQVAATVFINDAFISDPTPQQPAADSSHSVSINIEGILKNVMENTARVAAKQTEAMDAFEKAVRKTIHKECLPGGLIWHQRCR</sequence>
<dbReference type="Proteomes" id="UP000607331">
    <property type="component" value="Unassembled WGS sequence"/>
</dbReference>
<keyword evidence="2" id="KW-1185">Reference proteome</keyword>